<comment type="caution">
    <text evidence="3">The sequence shown here is derived from an EMBL/GenBank/DDBJ whole genome shotgun (WGS) entry which is preliminary data.</text>
</comment>
<feature type="compositionally biased region" description="Low complexity" evidence="1">
    <location>
        <begin position="363"/>
        <end position="375"/>
    </location>
</feature>
<dbReference type="Pfam" id="PF21805">
    <property type="entry name" value="Imm5_like"/>
    <property type="match status" value="1"/>
</dbReference>
<dbReference type="RefSeq" id="WP_344128786.1">
    <property type="nucleotide sequence ID" value="NZ_BAAARA010000004.1"/>
</dbReference>
<proteinExistence type="predicted"/>
<dbReference type="InterPro" id="IPR048667">
    <property type="entry name" value="Imm5-like"/>
</dbReference>
<dbReference type="Proteomes" id="UP001501218">
    <property type="component" value="Unassembled WGS sequence"/>
</dbReference>
<keyword evidence="4" id="KW-1185">Reference proteome</keyword>
<reference evidence="4" key="1">
    <citation type="journal article" date="2019" name="Int. J. Syst. Evol. Microbiol.">
        <title>The Global Catalogue of Microorganisms (GCM) 10K type strain sequencing project: providing services to taxonomists for standard genome sequencing and annotation.</title>
        <authorList>
            <consortium name="The Broad Institute Genomics Platform"/>
            <consortium name="The Broad Institute Genome Sequencing Center for Infectious Disease"/>
            <person name="Wu L."/>
            <person name="Ma J."/>
        </authorList>
    </citation>
    <scope>NUCLEOTIDE SEQUENCE [LARGE SCALE GENOMIC DNA]</scope>
    <source>
        <strain evidence="4">JCM 16221</strain>
    </source>
</reference>
<dbReference type="EMBL" id="BAAARA010000004">
    <property type="protein sequence ID" value="GAA2342158.1"/>
    <property type="molecule type" value="Genomic_DNA"/>
</dbReference>
<feature type="region of interest" description="Disordered" evidence="1">
    <location>
        <begin position="351"/>
        <end position="385"/>
    </location>
</feature>
<evidence type="ECO:0000313" key="4">
    <source>
        <dbReference type="Proteomes" id="UP001501218"/>
    </source>
</evidence>
<evidence type="ECO:0000256" key="1">
    <source>
        <dbReference type="SAM" id="MobiDB-lite"/>
    </source>
</evidence>
<accession>A0ABP5T2U5</accession>
<feature type="domain" description="Imm-5-like" evidence="2">
    <location>
        <begin position="11"/>
        <end position="94"/>
    </location>
</feature>
<feature type="compositionally biased region" description="Basic and acidic residues" evidence="1">
    <location>
        <begin position="376"/>
        <end position="385"/>
    </location>
</feature>
<protein>
    <recommendedName>
        <fullName evidence="2">Imm-5-like domain-containing protein</fullName>
    </recommendedName>
</protein>
<feature type="region of interest" description="Disordered" evidence="1">
    <location>
        <begin position="177"/>
        <end position="198"/>
    </location>
</feature>
<gene>
    <name evidence="3" type="ORF">GCM10009854_18400</name>
</gene>
<evidence type="ECO:0000259" key="2">
    <source>
        <dbReference type="Pfam" id="PF21805"/>
    </source>
</evidence>
<evidence type="ECO:0000313" key="3">
    <source>
        <dbReference type="EMBL" id="GAA2342158.1"/>
    </source>
</evidence>
<organism evidence="3 4">
    <name type="scientific">Saccharopolyspora halophila</name>
    <dbReference type="NCBI Taxonomy" id="405551"/>
    <lineage>
        <taxon>Bacteria</taxon>
        <taxon>Bacillati</taxon>
        <taxon>Actinomycetota</taxon>
        <taxon>Actinomycetes</taxon>
        <taxon>Pseudonocardiales</taxon>
        <taxon>Pseudonocardiaceae</taxon>
        <taxon>Saccharopolyspora</taxon>
    </lineage>
</organism>
<name>A0ABP5T2U5_9PSEU</name>
<sequence>MAAETIELGWDDRREVAGFAASCARSALEVFEPERPADRRPRAAIEAAQDFAEGAERSKVLRDTAWSAQRAAQEARDETGLAAASDAARAAAAAAGAAFLHPSPQAAQVTRVLGSAAHAARVRELASGDDASGTAHLDDLRALASTTVIDVLHRYPTAPAGGGRVGHPLRQLVKPSADHLGCQGHPERRAARGSPRGRIPWCGSTRTGLAGSGSLQGAARMAFTPKTWPGRVVPGDEEQAELATRKLFLEVFPGHPVTSEAGAILDRWYDAGWCVDAIKVALDNLPQGQEGFQPRRGDQESPEDFLVRRLRKWFRDADEDVDSERNARLAPPRAGQSLDMHLRLKRQQQLNDGLGPARRPLTAAGQQARRQAQEQARTRRPDPVVRARARDARMREALDSLHAELPLVHSEDDATDARNEEHESQLVAAYAARTATVKHDPTVRRVLARLTEERRRPNAQETAILRRAVRGAQQRASLGTLDAATADATNTVLDEDGQRILAYLDHAAGTGLTLDQAVAVLHARVDAATSQD</sequence>